<accession>A0ABT0YC15</accession>
<dbReference type="Proteomes" id="UP001523216">
    <property type="component" value="Unassembled WGS sequence"/>
</dbReference>
<name>A0ABT0YC15_9ACTN</name>
<gene>
    <name evidence="2" type="ORF">LXN57_39195</name>
</gene>
<proteinExistence type="predicted"/>
<sequence>MSPIEGKVYVDPEGLKRTGEAYDEHAVRYSGLLAEVQGLRVSYHGAWGDDDMGREFGQTFLAGLDNVEAVLKGSHAQVRYASESLVESSDGYAKADDDAYDAGVRLSLSAQSELPAQATMRTGSAPDSVTSAATPSLHFVEPSTPARPLIGDAPKSGDSTDTVAPSSHYEDPRPAAMPLASGAISPDLSTEATPAGTFTAAGPSSHSGVPEVAGARVNGRPVAEGHRVVAFAADPDGSVTYDANRYDSVLPVPCSAVTSHGEPVPGEGLRFFVVRDNPHADPSAAGYHSLPVAVPAARK</sequence>
<evidence type="ECO:0000313" key="3">
    <source>
        <dbReference type="Proteomes" id="UP001523216"/>
    </source>
</evidence>
<keyword evidence="3" id="KW-1185">Reference proteome</keyword>
<dbReference type="RefSeq" id="WP_251803292.1">
    <property type="nucleotide sequence ID" value="NZ_JAMQOL010000062.1"/>
</dbReference>
<protein>
    <recommendedName>
        <fullName evidence="4">WXG100 family type VII secretion target</fullName>
    </recommendedName>
</protein>
<organism evidence="2 3">
    <name type="scientific">Paractinoplanes hotanensis</name>
    <dbReference type="NCBI Taxonomy" id="2906497"/>
    <lineage>
        <taxon>Bacteria</taxon>
        <taxon>Bacillati</taxon>
        <taxon>Actinomycetota</taxon>
        <taxon>Actinomycetes</taxon>
        <taxon>Micromonosporales</taxon>
        <taxon>Micromonosporaceae</taxon>
        <taxon>Paractinoplanes</taxon>
    </lineage>
</organism>
<evidence type="ECO:0008006" key="4">
    <source>
        <dbReference type="Google" id="ProtNLM"/>
    </source>
</evidence>
<comment type="caution">
    <text evidence="2">The sequence shown here is derived from an EMBL/GenBank/DDBJ whole genome shotgun (WGS) entry which is preliminary data.</text>
</comment>
<reference evidence="2 3" key="1">
    <citation type="submission" date="2022-06" db="EMBL/GenBank/DDBJ databases">
        <title>Actinoplanes abujensis sp. nov., isolated from Nigerian arid soil.</title>
        <authorList>
            <person name="Ding P."/>
        </authorList>
    </citation>
    <scope>NUCLEOTIDE SEQUENCE [LARGE SCALE GENOMIC DNA]</scope>
    <source>
        <strain evidence="3">TRM88002</strain>
    </source>
</reference>
<dbReference type="EMBL" id="JAMQOL010000062">
    <property type="protein sequence ID" value="MCM4083592.1"/>
    <property type="molecule type" value="Genomic_DNA"/>
</dbReference>
<feature type="compositionally biased region" description="Low complexity" evidence="1">
    <location>
        <begin position="190"/>
        <end position="203"/>
    </location>
</feature>
<feature type="region of interest" description="Disordered" evidence="1">
    <location>
        <begin position="190"/>
        <end position="210"/>
    </location>
</feature>
<evidence type="ECO:0000256" key="1">
    <source>
        <dbReference type="SAM" id="MobiDB-lite"/>
    </source>
</evidence>
<evidence type="ECO:0000313" key="2">
    <source>
        <dbReference type="EMBL" id="MCM4083592.1"/>
    </source>
</evidence>
<feature type="region of interest" description="Disordered" evidence="1">
    <location>
        <begin position="138"/>
        <end position="175"/>
    </location>
</feature>